<feature type="compositionally biased region" description="Basic and acidic residues" evidence="3">
    <location>
        <begin position="1"/>
        <end position="17"/>
    </location>
</feature>
<dbReference type="PANTHER" id="PTHR10666">
    <property type="entry name" value="UBIQUITIN"/>
    <property type="match status" value="1"/>
</dbReference>
<evidence type="ECO:0000259" key="4">
    <source>
        <dbReference type="PROSITE" id="PS50053"/>
    </source>
</evidence>
<sequence length="353" mass="39474">MGKGTGDDLSSRKRNDEGDNVAAKRTKNNATIHLPFLKNSSDVEPQETASKEINIKTASDKTICVKVNDSDTIGSVKLKIQAQEKIPFEEQELSFNGIVLDNVNTLANLPIMKESLMLMCKSVELMELFVTTHSGNTVSLSVKPTHTISDVKLLLVRKLAIPWDQQVLIFNKLVLGDSGTLFDFSINTKSTLMLLRKARVTIRLFIKTLNGEIITLDVKPSDTIETIKGMISMKVSIARDEQELIFNGMVLDNDDTLADYQIKQESTLTLMRFSSGFMRVFIETGSGKTISLDVKPSDTLHQLKVKIFNSEGFRPCEQRLIWEGKQLLDDATVADYHIPKESIIHVVLRLRGC</sequence>
<feature type="domain" description="Ubiquitin-like" evidence="4">
    <location>
        <begin position="126"/>
        <end position="199"/>
    </location>
</feature>
<accession>A0AAD8L999</accession>
<keyword evidence="2" id="KW-0832">Ubl conjugation</keyword>
<dbReference type="CDD" id="cd17039">
    <property type="entry name" value="Ubl_ubiquitin_like"/>
    <property type="match status" value="1"/>
</dbReference>
<proteinExistence type="predicted"/>
<feature type="domain" description="Ubiquitin-like" evidence="4">
    <location>
        <begin position="51"/>
        <end position="119"/>
    </location>
</feature>
<dbReference type="InterPro" id="IPR029071">
    <property type="entry name" value="Ubiquitin-like_domsf"/>
</dbReference>
<evidence type="ECO:0000256" key="3">
    <source>
        <dbReference type="SAM" id="MobiDB-lite"/>
    </source>
</evidence>
<evidence type="ECO:0000313" key="5">
    <source>
        <dbReference type="EMBL" id="KAK1438155.1"/>
    </source>
</evidence>
<keyword evidence="6" id="KW-1185">Reference proteome</keyword>
<dbReference type="Proteomes" id="UP001229421">
    <property type="component" value="Unassembled WGS sequence"/>
</dbReference>
<protein>
    <recommendedName>
        <fullName evidence="4">Ubiquitin-like domain-containing protein</fullName>
    </recommendedName>
</protein>
<dbReference type="InterPro" id="IPR050158">
    <property type="entry name" value="Ubiquitin_ubiquitin-like"/>
</dbReference>
<dbReference type="PRINTS" id="PR00348">
    <property type="entry name" value="UBIQUITIN"/>
</dbReference>
<dbReference type="Pfam" id="PF00240">
    <property type="entry name" value="ubiquitin"/>
    <property type="match status" value="4"/>
</dbReference>
<feature type="region of interest" description="Disordered" evidence="3">
    <location>
        <begin position="1"/>
        <end position="27"/>
    </location>
</feature>
<name>A0AAD8L999_TARER</name>
<dbReference type="EMBL" id="JAUHHV010000001">
    <property type="protein sequence ID" value="KAK1438155.1"/>
    <property type="molecule type" value="Genomic_DNA"/>
</dbReference>
<feature type="domain" description="Ubiquitin-like" evidence="4">
    <location>
        <begin position="278"/>
        <end position="353"/>
    </location>
</feature>
<comment type="caution">
    <text evidence="5">The sequence shown here is derived from an EMBL/GenBank/DDBJ whole genome shotgun (WGS) entry which is preliminary data.</text>
</comment>
<feature type="domain" description="Ubiquitin-like" evidence="4">
    <location>
        <begin position="202"/>
        <end position="271"/>
    </location>
</feature>
<dbReference type="GO" id="GO:0003729">
    <property type="term" value="F:mRNA binding"/>
    <property type="evidence" value="ECO:0007669"/>
    <property type="project" value="UniProtKB-ARBA"/>
</dbReference>
<reference evidence="5" key="1">
    <citation type="journal article" date="2023" name="bioRxiv">
        <title>Improved chromosome-level genome assembly for marigold (Tagetes erecta).</title>
        <authorList>
            <person name="Jiang F."/>
            <person name="Yuan L."/>
            <person name="Wang S."/>
            <person name="Wang H."/>
            <person name="Xu D."/>
            <person name="Wang A."/>
            <person name="Fan W."/>
        </authorList>
    </citation>
    <scope>NUCLEOTIDE SEQUENCE</scope>
    <source>
        <strain evidence="5">WSJ</strain>
        <tissue evidence="5">Leaf</tissue>
    </source>
</reference>
<gene>
    <name evidence="5" type="ORF">QVD17_03958</name>
</gene>
<evidence type="ECO:0000256" key="1">
    <source>
        <dbReference type="ARBA" id="ARBA00022499"/>
    </source>
</evidence>
<dbReference type="SUPFAM" id="SSF54236">
    <property type="entry name" value="Ubiquitin-like"/>
    <property type="match status" value="4"/>
</dbReference>
<organism evidence="5 6">
    <name type="scientific">Tagetes erecta</name>
    <name type="common">African marigold</name>
    <dbReference type="NCBI Taxonomy" id="13708"/>
    <lineage>
        <taxon>Eukaryota</taxon>
        <taxon>Viridiplantae</taxon>
        <taxon>Streptophyta</taxon>
        <taxon>Embryophyta</taxon>
        <taxon>Tracheophyta</taxon>
        <taxon>Spermatophyta</taxon>
        <taxon>Magnoliopsida</taxon>
        <taxon>eudicotyledons</taxon>
        <taxon>Gunneridae</taxon>
        <taxon>Pentapetalae</taxon>
        <taxon>asterids</taxon>
        <taxon>campanulids</taxon>
        <taxon>Asterales</taxon>
        <taxon>Asteraceae</taxon>
        <taxon>Asteroideae</taxon>
        <taxon>Heliantheae alliance</taxon>
        <taxon>Tageteae</taxon>
        <taxon>Tagetes</taxon>
    </lineage>
</organism>
<keyword evidence="1" id="KW-1017">Isopeptide bond</keyword>
<dbReference type="SMART" id="SM00213">
    <property type="entry name" value="UBQ"/>
    <property type="match status" value="4"/>
</dbReference>
<dbReference type="Gene3D" id="3.10.20.90">
    <property type="entry name" value="Phosphatidylinositol 3-kinase Catalytic Subunit, Chain A, domain 1"/>
    <property type="match status" value="4"/>
</dbReference>
<dbReference type="PROSITE" id="PS50053">
    <property type="entry name" value="UBIQUITIN_2"/>
    <property type="match status" value="4"/>
</dbReference>
<dbReference type="InterPro" id="IPR000626">
    <property type="entry name" value="Ubiquitin-like_dom"/>
</dbReference>
<dbReference type="InterPro" id="IPR019956">
    <property type="entry name" value="Ubiquitin_dom"/>
</dbReference>
<evidence type="ECO:0000256" key="2">
    <source>
        <dbReference type="ARBA" id="ARBA00022843"/>
    </source>
</evidence>
<dbReference type="AlphaFoldDB" id="A0AAD8L999"/>
<evidence type="ECO:0000313" key="6">
    <source>
        <dbReference type="Proteomes" id="UP001229421"/>
    </source>
</evidence>